<reference evidence="2" key="1">
    <citation type="submission" date="2020-09" db="EMBL/GenBank/DDBJ databases">
        <title>Comparative genome analyses of four rice-infecting Rhizoctonia solani isolates reveal extensive enrichment of homogalacturonan modification genes.</title>
        <authorList>
            <person name="Lee D.-Y."/>
            <person name="Jeon J."/>
            <person name="Kim K.-T."/>
            <person name="Cheong K."/>
            <person name="Song H."/>
            <person name="Choi G."/>
            <person name="Ko J."/>
            <person name="Opiyo S.O."/>
            <person name="Zuo S."/>
            <person name="Madhav S."/>
            <person name="Lee Y.-H."/>
            <person name="Wang G.-L."/>
        </authorList>
    </citation>
    <scope>NUCLEOTIDE SEQUENCE</scope>
    <source>
        <strain evidence="2">AG1-IA B2</strain>
    </source>
</reference>
<accession>A0A8H7IBR3</accession>
<dbReference type="Proteomes" id="UP000614334">
    <property type="component" value="Unassembled WGS sequence"/>
</dbReference>
<comment type="caution">
    <text evidence="2">The sequence shown here is derived from an EMBL/GenBank/DDBJ whole genome shotgun (WGS) entry which is preliminary data.</text>
</comment>
<feature type="compositionally biased region" description="Polar residues" evidence="1">
    <location>
        <begin position="379"/>
        <end position="389"/>
    </location>
</feature>
<evidence type="ECO:0000313" key="3">
    <source>
        <dbReference type="Proteomes" id="UP000614334"/>
    </source>
</evidence>
<proteinExistence type="predicted"/>
<name>A0A8H7IBR3_9AGAM</name>
<sequence>MNPKLWTVWSACGARHVIIAHLVEGVLSEGAAPPDSTPQFEVTAYKAVLARNSTWRAIKLSRVPVVALQHVNQAQFLGIHHSPGFQSYISGPVLFLDHTPLLSIMPNRNKTRYEFGLTPVTKNNIPPLNVLLDAANALLASTVRWPPGKTYYDGMVQTFSHKEPSGPNWHGRLRRALFVLPSSYHPAEQGTFHEFWEVIGTRHCQAQEEYVPELVSATHLEPYLDGDYNGTTLSIHDSMLPKPHVHFFSVLLATSLDDNPPRQAWVINIPFDVGDNEGLKALEERGVRGRFTSVDRLLEVDGKVEWIPRQDNPFLSRARGATMQIAERVAQVVEYMAARRQGQSGRRPKLVSRSSSLSIVKRARRRSVQALTSMDAGASGSSPTPTTPRVQLPEMDRLRGQDRPQPQLHSSGDLVTCYWESMHS</sequence>
<organism evidence="2 3">
    <name type="scientific">Rhizoctonia solani</name>
    <dbReference type="NCBI Taxonomy" id="456999"/>
    <lineage>
        <taxon>Eukaryota</taxon>
        <taxon>Fungi</taxon>
        <taxon>Dikarya</taxon>
        <taxon>Basidiomycota</taxon>
        <taxon>Agaricomycotina</taxon>
        <taxon>Agaricomycetes</taxon>
        <taxon>Cantharellales</taxon>
        <taxon>Ceratobasidiaceae</taxon>
        <taxon>Rhizoctonia</taxon>
    </lineage>
</organism>
<protein>
    <submittedName>
        <fullName evidence="2">Uncharacterized protein</fullName>
    </submittedName>
</protein>
<feature type="region of interest" description="Disordered" evidence="1">
    <location>
        <begin position="372"/>
        <end position="391"/>
    </location>
</feature>
<gene>
    <name evidence="2" type="ORF">RHS01_06534</name>
</gene>
<dbReference type="EMBL" id="JACYCF010000012">
    <property type="protein sequence ID" value="KAF8753650.1"/>
    <property type="molecule type" value="Genomic_DNA"/>
</dbReference>
<dbReference type="AlphaFoldDB" id="A0A8H7IBR3"/>
<evidence type="ECO:0000313" key="2">
    <source>
        <dbReference type="EMBL" id="KAF8753650.1"/>
    </source>
</evidence>
<evidence type="ECO:0000256" key="1">
    <source>
        <dbReference type="SAM" id="MobiDB-lite"/>
    </source>
</evidence>